<reference evidence="2" key="1">
    <citation type="journal article" date="2011" name="PLoS Genet.">
        <title>Genomic analysis of the necrotrophic fungal pathogens Sclerotinia sclerotiorum and Botrytis cinerea.</title>
        <authorList>
            <person name="Amselem J."/>
            <person name="Cuomo C.A."/>
            <person name="van Kan J.A."/>
            <person name="Viaud M."/>
            <person name="Benito E.P."/>
            <person name="Couloux A."/>
            <person name="Coutinho P.M."/>
            <person name="de Vries R.P."/>
            <person name="Dyer P.S."/>
            <person name="Fillinger S."/>
            <person name="Fournier E."/>
            <person name="Gout L."/>
            <person name="Hahn M."/>
            <person name="Kohn L."/>
            <person name="Lapalu N."/>
            <person name="Plummer K.M."/>
            <person name="Pradier J.M."/>
            <person name="Quevillon E."/>
            <person name="Sharon A."/>
            <person name="Simon A."/>
            <person name="ten Have A."/>
            <person name="Tudzynski B."/>
            <person name="Tudzynski P."/>
            <person name="Wincker P."/>
            <person name="Andrew M."/>
            <person name="Anthouard V."/>
            <person name="Beever R.E."/>
            <person name="Beffa R."/>
            <person name="Benoit I."/>
            <person name="Bouzid O."/>
            <person name="Brault B."/>
            <person name="Chen Z."/>
            <person name="Choquer M."/>
            <person name="Collemare J."/>
            <person name="Cotton P."/>
            <person name="Danchin E.G."/>
            <person name="Da Silva C."/>
            <person name="Gautier A."/>
            <person name="Giraud C."/>
            <person name="Giraud T."/>
            <person name="Gonzalez C."/>
            <person name="Grossetete S."/>
            <person name="Guldener U."/>
            <person name="Henrissat B."/>
            <person name="Howlett B.J."/>
            <person name="Kodira C."/>
            <person name="Kretschmer M."/>
            <person name="Lappartient A."/>
            <person name="Leroch M."/>
            <person name="Levis C."/>
            <person name="Mauceli E."/>
            <person name="Neuveglise C."/>
            <person name="Oeser B."/>
            <person name="Pearson M."/>
            <person name="Poulain J."/>
            <person name="Poussereau N."/>
            <person name="Quesneville H."/>
            <person name="Rascle C."/>
            <person name="Schumacher J."/>
            <person name="Segurens B."/>
            <person name="Sexton A."/>
            <person name="Silva E."/>
            <person name="Sirven C."/>
            <person name="Soanes D.M."/>
            <person name="Talbot N.J."/>
            <person name="Templeton M."/>
            <person name="Yandava C."/>
            <person name="Yarden O."/>
            <person name="Zeng Q."/>
            <person name="Rollins J.A."/>
            <person name="Lebrun M.H."/>
            <person name="Dickman M."/>
        </authorList>
    </citation>
    <scope>NUCLEOTIDE SEQUENCE [LARGE SCALE GENOMIC DNA]</scope>
    <source>
        <strain evidence="2">ATCC 18683 / 1980 / Ss-1</strain>
    </source>
</reference>
<dbReference type="InParanoid" id="A7FA07"/>
<protein>
    <submittedName>
        <fullName evidence="1">Uncharacterized protein</fullName>
    </submittedName>
</protein>
<dbReference type="KEGG" id="ssl:SS1G_14438"/>
<sequence length="43" mass="5128">MVISWRWHFPWPEVHLKRDSVGFSKWFSGDGLLDVAVNEVRKD</sequence>
<gene>
    <name evidence="1" type="ORF">SS1G_14438</name>
</gene>
<dbReference type="EMBL" id="CH476653">
    <property type="protein sequence ID" value="EDO00568.1"/>
    <property type="molecule type" value="Genomic_DNA"/>
</dbReference>
<dbReference type="Proteomes" id="UP000001312">
    <property type="component" value="Unassembled WGS sequence"/>
</dbReference>
<dbReference type="RefSeq" id="XP_001584669.1">
    <property type="nucleotide sequence ID" value="XM_001584619.1"/>
</dbReference>
<evidence type="ECO:0000313" key="2">
    <source>
        <dbReference type="Proteomes" id="UP000001312"/>
    </source>
</evidence>
<accession>A7FA07</accession>
<name>A7FA07_SCLS1</name>
<organism evidence="1 2">
    <name type="scientific">Sclerotinia sclerotiorum (strain ATCC 18683 / 1980 / Ss-1)</name>
    <name type="common">White mold</name>
    <name type="synonym">Whetzelinia sclerotiorum</name>
    <dbReference type="NCBI Taxonomy" id="665079"/>
    <lineage>
        <taxon>Eukaryota</taxon>
        <taxon>Fungi</taxon>
        <taxon>Dikarya</taxon>
        <taxon>Ascomycota</taxon>
        <taxon>Pezizomycotina</taxon>
        <taxon>Leotiomycetes</taxon>
        <taxon>Helotiales</taxon>
        <taxon>Sclerotiniaceae</taxon>
        <taxon>Sclerotinia</taxon>
    </lineage>
</organism>
<keyword evidence="2" id="KW-1185">Reference proteome</keyword>
<proteinExistence type="predicted"/>
<dbReference type="GeneID" id="5480695"/>
<dbReference type="HOGENOM" id="CLU_3242436_0_0_1"/>
<evidence type="ECO:0000313" key="1">
    <source>
        <dbReference type="EMBL" id="EDO00568.1"/>
    </source>
</evidence>
<dbReference type="AlphaFoldDB" id="A7FA07"/>